<dbReference type="SUPFAM" id="SSF46785">
    <property type="entry name" value="Winged helix' DNA-binding domain"/>
    <property type="match status" value="1"/>
</dbReference>
<dbReference type="InterPro" id="IPR051446">
    <property type="entry name" value="HTH_trans_reg/aminotransferase"/>
</dbReference>
<dbReference type="Pfam" id="PF00155">
    <property type="entry name" value="Aminotran_1_2"/>
    <property type="match status" value="1"/>
</dbReference>
<comment type="caution">
    <text evidence="7">The sequence shown here is derived from an EMBL/GenBank/DDBJ whole genome shotgun (WGS) entry which is preliminary data.</text>
</comment>
<evidence type="ECO:0000256" key="3">
    <source>
        <dbReference type="ARBA" id="ARBA00023015"/>
    </source>
</evidence>
<keyword evidence="2" id="KW-0663">Pyridoxal phosphate</keyword>
<dbReference type="EMBL" id="BNAP01000005">
    <property type="protein sequence ID" value="GHG88330.1"/>
    <property type="molecule type" value="Genomic_DNA"/>
</dbReference>
<dbReference type="InterPro" id="IPR004839">
    <property type="entry name" value="Aminotransferase_I/II_large"/>
</dbReference>
<keyword evidence="4" id="KW-0238">DNA-binding</keyword>
<organism evidence="7 8">
    <name type="scientific">Pseudodonghicola xiamenensis</name>
    <dbReference type="NCBI Taxonomy" id="337702"/>
    <lineage>
        <taxon>Bacteria</taxon>
        <taxon>Pseudomonadati</taxon>
        <taxon>Pseudomonadota</taxon>
        <taxon>Alphaproteobacteria</taxon>
        <taxon>Rhodobacterales</taxon>
        <taxon>Paracoccaceae</taxon>
        <taxon>Pseudodonghicola</taxon>
    </lineage>
</organism>
<evidence type="ECO:0000256" key="4">
    <source>
        <dbReference type="ARBA" id="ARBA00023125"/>
    </source>
</evidence>
<dbReference type="PROSITE" id="PS50949">
    <property type="entry name" value="HTH_GNTR"/>
    <property type="match status" value="1"/>
</dbReference>
<accession>A0A8J3MC99</accession>
<protein>
    <submittedName>
        <fullName evidence="7">GntR family transcriptional regulator</fullName>
    </submittedName>
</protein>
<gene>
    <name evidence="7" type="ORF">GCM10010961_17310</name>
</gene>
<comment type="similarity">
    <text evidence="1">In the C-terminal section; belongs to the class-I pyridoxal-phosphate-dependent aminotransferase family.</text>
</comment>
<dbReference type="SUPFAM" id="SSF53383">
    <property type="entry name" value="PLP-dependent transferases"/>
    <property type="match status" value="1"/>
</dbReference>
<dbReference type="PANTHER" id="PTHR46577">
    <property type="entry name" value="HTH-TYPE TRANSCRIPTIONAL REGULATORY PROTEIN GABR"/>
    <property type="match status" value="1"/>
</dbReference>
<dbReference type="InterPro" id="IPR036388">
    <property type="entry name" value="WH-like_DNA-bd_sf"/>
</dbReference>
<dbReference type="Gene3D" id="1.10.10.10">
    <property type="entry name" value="Winged helix-like DNA-binding domain superfamily/Winged helix DNA-binding domain"/>
    <property type="match status" value="1"/>
</dbReference>
<dbReference type="InterPro" id="IPR036390">
    <property type="entry name" value="WH_DNA-bd_sf"/>
</dbReference>
<feature type="domain" description="HTH gntR-type" evidence="6">
    <location>
        <begin position="12"/>
        <end position="80"/>
    </location>
</feature>
<evidence type="ECO:0000256" key="1">
    <source>
        <dbReference type="ARBA" id="ARBA00005384"/>
    </source>
</evidence>
<dbReference type="CDD" id="cd07377">
    <property type="entry name" value="WHTH_GntR"/>
    <property type="match status" value="1"/>
</dbReference>
<dbReference type="PRINTS" id="PR00035">
    <property type="entry name" value="HTHGNTR"/>
</dbReference>
<keyword evidence="5" id="KW-0804">Transcription</keyword>
<dbReference type="SMART" id="SM00345">
    <property type="entry name" value="HTH_GNTR"/>
    <property type="match status" value="1"/>
</dbReference>
<dbReference type="CDD" id="cd00609">
    <property type="entry name" value="AAT_like"/>
    <property type="match status" value="1"/>
</dbReference>
<reference evidence="7" key="2">
    <citation type="submission" date="2020-09" db="EMBL/GenBank/DDBJ databases">
        <authorList>
            <person name="Sun Q."/>
            <person name="Zhou Y."/>
        </authorList>
    </citation>
    <scope>NUCLEOTIDE SEQUENCE</scope>
    <source>
        <strain evidence="7">CGMCC 1.7081</strain>
    </source>
</reference>
<evidence type="ECO:0000256" key="2">
    <source>
        <dbReference type="ARBA" id="ARBA00022898"/>
    </source>
</evidence>
<name>A0A8J3MC99_9RHOB</name>
<dbReference type="PANTHER" id="PTHR46577:SF1">
    <property type="entry name" value="HTH-TYPE TRANSCRIPTIONAL REGULATORY PROTEIN GABR"/>
    <property type="match status" value="1"/>
</dbReference>
<evidence type="ECO:0000313" key="7">
    <source>
        <dbReference type="EMBL" id="GHG88330.1"/>
    </source>
</evidence>
<dbReference type="AlphaFoldDB" id="A0A8J3MC99"/>
<dbReference type="InterPro" id="IPR000524">
    <property type="entry name" value="Tscrpt_reg_HTH_GntR"/>
</dbReference>
<keyword evidence="8" id="KW-1185">Reference proteome</keyword>
<reference evidence="7" key="1">
    <citation type="journal article" date="2014" name="Int. J. Syst. Evol. Microbiol.">
        <title>Complete genome sequence of Corynebacterium casei LMG S-19264T (=DSM 44701T), isolated from a smear-ripened cheese.</title>
        <authorList>
            <consortium name="US DOE Joint Genome Institute (JGI-PGF)"/>
            <person name="Walter F."/>
            <person name="Albersmeier A."/>
            <person name="Kalinowski J."/>
            <person name="Ruckert C."/>
        </authorList>
    </citation>
    <scope>NUCLEOTIDE SEQUENCE</scope>
    <source>
        <strain evidence="7">CGMCC 1.7081</strain>
    </source>
</reference>
<evidence type="ECO:0000313" key="8">
    <source>
        <dbReference type="Proteomes" id="UP000611500"/>
    </source>
</evidence>
<dbReference type="InterPro" id="IPR015421">
    <property type="entry name" value="PyrdxlP-dep_Trfase_major"/>
</dbReference>
<evidence type="ECO:0000259" key="6">
    <source>
        <dbReference type="PROSITE" id="PS50949"/>
    </source>
</evidence>
<dbReference type="Gene3D" id="3.40.640.10">
    <property type="entry name" value="Type I PLP-dependent aspartate aminotransferase-like (Major domain)"/>
    <property type="match status" value="1"/>
</dbReference>
<dbReference type="GO" id="GO:0030170">
    <property type="term" value="F:pyridoxal phosphate binding"/>
    <property type="evidence" value="ECO:0007669"/>
    <property type="project" value="InterPro"/>
</dbReference>
<dbReference type="InterPro" id="IPR015424">
    <property type="entry name" value="PyrdxlP-dep_Trfase"/>
</dbReference>
<keyword evidence="3" id="KW-0805">Transcription regulation</keyword>
<dbReference type="GO" id="GO:0003700">
    <property type="term" value="F:DNA-binding transcription factor activity"/>
    <property type="evidence" value="ECO:0007669"/>
    <property type="project" value="InterPro"/>
</dbReference>
<evidence type="ECO:0000256" key="5">
    <source>
        <dbReference type="ARBA" id="ARBA00023163"/>
    </source>
</evidence>
<dbReference type="Proteomes" id="UP000611500">
    <property type="component" value="Unassembled WGS sequence"/>
</dbReference>
<sequence>MFGLSLNRAAGPPLHQQLAEALRQMILSGRAHPGARLPASRQLARDLSVSRQTALTALDQLLAEGYLETRPGAGTYVARDLPHLAPPPAPAIDTTPPPPEPLRMFQPGAPDMAQFPHAAWARHLDRAWRRPEPALLARADPFGWAPLRAAIAAHLAAWRGLDRSGTQVVITSGATETFELLARILFRPGDQVLTESPGYAPMRAALTRAGTAPVAMALDDDGAVLPPGARARGVIVTPSRHYPMGMTLPLARRLALIDWARRTDAWVIEDDYDSEFRYTGTPLPPLAALDADRVIYVGSFSKLLSPALRLGYVLLPQRLLAPMRAALAETGPRASLIPQPALAGFMDSGEFATHLRRMRRLYAARQTAVRAALARHLPEHLIAAPDPAGMHLICRIGPALSGVPDLQISAIAQAAGITLRALSAYWPDGDGPQGLVLGYAGFAPDALETGVARLAAALRQYQPGKSPVST</sequence>
<proteinExistence type="inferred from homology"/>
<dbReference type="Pfam" id="PF00392">
    <property type="entry name" value="GntR"/>
    <property type="match status" value="1"/>
</dbReference>
<dbReference type="GO" id="GO:0003677">
    <property type="term" value="F:DNA binding"/>
    <property type="evidence" value="ECO:0007669"/>
    <property type="project" value="UniProtKB-KW"/>
</dbReference>